<sequence>NGKHEILGITIKPEAVDPDDIEMLEDLVAAAVNATVKQVDETAEAEMGKLTGGLNIPGL</sequence>
<dbReference type="AlphaFoldDB" id="K1SJ49"/>
<dbReference type="SUPFAM" id="SSF82607">
    <property type="entry name" value="YbaB-like"/>
    <property type="match status" value="1"/>
</dbReference>
<evidence type="ECO:0000256" key="1">
    <source>
        <dbReference type="ARBA" id="ARBA00023125"/>
    </source>
</evidence>
<dbReference type="InterPro" id="IPR004401">
    <property type="entry name" value="YbaB/EbfC"/>
</dbReference>
<dbReference type="EMBL" id="AJWZ01006114">
    <property type="protein sequence ID" value="EKC60697.1"/>
    <property type="molecule type" value="Genomic_DNA"/>
</dbReference>
<dbReference type="Pfam" id="PF02575">
    <property type="entry name" value="YbaB_DNA_bd"/>
    <property type="match status" value="1"/>
</dbReference>
<feature type="non-terminal residue" evidence="2">
    <location>
        <position position="1"/>
    </location>
</feature>
<evidence type="ECO:0000313" key="2">
    <source>
        <dbReference type="EMBL" id="EKC60697.1"/>
    </source>
</evidence>
<reference evidence="2" key="1">
    <citation type="journal article" date="2013" name="Environ. Microbiol.">
        <title>Microbiota from the distal guts of lean and obese adolescents exhibit partial functional redundancy besides clear differences in community structure.</title>
        <authorList>
            <person name="Ferrer M."/>
            <person name="Ruiz A."/>
            <person name="Lanza F."/>
            <person name="Haange S.B."/>
            <person name="Oberbach A."/>
            <person name="Till H."/>
            <person name="Bargiela R."/>
            <person name="Campoy C."/>
            <person name="Segura M.T."/>
            <person name="Richter M."/>
            <person name="von Bergen M."/>
            <person name="Seifert J."/>
            <person name="Suarez A."/>
        </authorList>
    </citation>
    <scope>NUCLEOTIDE SEQUENCE</scope>
</reference>
<keyword evidence="1" id="KW-0238">DNA-binding</keyword>
<dbReference type="PANTHER" id="PTHR33449:SF1">
    <property type="entry name" value="NUCLEOID-ASSOCIATED PROTEIN YBAB"/>
    <property type="match status" value="1"/>
</dbReference>
<dbReference type="NCBIfam" id="TIGR00103">
    <property type="entry name" value="DNA_YbaB_EbfC"/>
    <property type="match status" value="1"/>
</dbReference>
<protein>
    <submittedName>
        <fullName evidence="2">Protein belonging to Uncharacterized protein family UPF0133</fullName>
    </submittedName>
</protein>
<dbReference type="PANTHER" id="PTHR33449">
    <property type="entry name" value="NUCLEOID-ASSOCIATED PROTEIN YBAB"/>
    <property type="match status" value="1"/>
</dbReference>
<comment type="caution">
    <text evidence="2">The sequence shown here is derived from an EMBL/GenBank/DDBJ whole genome shotgun (WGS) entry which is preliminary data.</text>
</comment>
<dbReference type="GO" id="GO:0003677">
    <property type="term" value="F:DNA binding"/>
    <property type="evidence" value="ECO:0007669"/>
    <property type="project" value="UniProtKB-KW"/>
</dbReference>
<dbReference type="GO" id="GO:0005829">
    <property type="term" value="C:cytosol"/>
    <property type="evidence" value="ECO:0007669"/>
    <property type="project" value="TreeGrafter"/>
</dbReference>
<accession>K1SJ49</accession>
<name>K1SJ49_9ZZZZ</name>
<dbReference type="InterPro" id="IPR036894">
    <property type="entry name" value="YbaB-like_sf"/>
</dbReference>
<gene>
    <name evidence="2" type="ORF">OBE_08841</name>
</gene>
<organism evidence="2">
    <name type="scientific">human gut metagenome</name>
    <dbReference type="NCBI Taxonomy" id="408170"/>
    <lineage>
        <taxon>unclassified sequences</taxon>
        <taxon>metagenomes</taxon>
        <taxon>organismal metagenomes</taxon>
    </lineage>
</organism>
<dbReference type="PIRSF" id="PIRSF004555">
    <property type="entry name" value="UCP004555"/>
    <property type="match status" value="1"/>
</dbReference>
<proteinExistence type="predicted"/>
<dbReference type="Gene3D" id="3.30.1310.10">
    <property type="entry name" value="Nucleoid-associated protein YbaB-like domain"/>
    <property type="match status" value="1"/>
</dbReference>